<dbReference type="AlphaFoldDB" id="A0A438AIS6"/>
<dbReference type="OrthoDB" id="9799911at2"/>
<evidence type="ECO:0000313" key="7">
    <source>
        <dbReference type="EMBL" id="RVV98525.1"/>
    </source>
</evidence>
<proteinExistence type="predicted"/>
<protein>
    <submittedName>
        <fullName evidence="7">Flippase-like domain-containing protein</fullName>
    </submittedName>
</protein>
<dbReference type="PANTHER" id="PTHR39087">
    <property type="entry name" value="UPF0104 MEMBRANE PROTEIN MJ1595"/>
    <property type="match status" value="1"/>
</dbReference>
<reference evidence="7 8" key="1">
    <citation type="submission" date="2018-11" db="EMBL/GenBank/DDBJ databases">
        <title>Mesobaculum littorinae gen. nov., sp. nov., isolated from Littorina scabra that represents a novel genus of the order Rhodobacteraceae.</title>
        <authorList>
            <person name="Li F."/>
        </authorList>
    </citation>
    <scope>NUCLEOTIDE SEQUENCE [LARGE SCALE GENOMIC DNA]</scope>
    <source>
        <strain evidence="7 8">M0103</strain>
    </source>
</reference>
<evidence type="ECO:0000313" key="8">
    <source>
        <dbReference type="Proteomes" id="UP000285908"/>
    </source>
</evidence>
<evidence type="ECO:0000256" key="5">
    <source>
        <dbReference type="ARBA" id="ARBA00023136"/>
    </source>
</evidence>
<evidence type="ECO:0000256" key="2">
    <source>
        <dbReference type="ARBA" id="ARBA00022475"/>
    </source>
</evidence>
<dbReference type="RefSeq" id="WP_127905757.1">
    <property type="nucleotide sequence ID" value="NZ_RQXX01000002.1"/>
</dbReference>
<dbReference type="InterPro" id="IPR022791">
    <property type="entry name" value="L-PG_synthase/AglD"/>
</dbReference>
<keyword evidence="3 6" id="KW-0812">Transmembrane</keyword>
<feature type="transmembrane region" description="Helical" evidence="6">
    <location>
        <begin position="313"/>
        <end position="334"/>
    </location>
</feature>
<keyword evidence="4 6" id="KW-1133">Transmembrane helix</keyword>
<keyword evidence="8" id="KW-1185">Reference proteome</keyword>
<feature type="transmembrane region" description="Helical" evidence="6">
    <location>
        <begin position="88"/>
        <end position="109"/>
    </location>
</feature>
<dbReference type="EMBL" id="RQXX01000002">
    <property type="protein sequence ID" value="RVV98525.1"/>
    <property type="molecule type" value="Genomic_DNA"/>
</dbReference>
<keyword evidence="2" id="KW-1003">Cell membrane</keyword>
<dbReference type="Pfam" id="PF03706">
    <property type="entry name" value="LPG_synthase_TM"/>
    <property type="match status" value="1"/>
</dbReference>
<evidence type="ECO:0000256" key="1">
    <source>
        <dbReference type="ARBA" id="ARBA00004651"/>
    </source>
</evidence>
<feature type="transmembrane region" description="Helical" evidence="6">
    <location>
        <begin position="25"/>
        <end position="43"/>
    </location>
</feature>
<dbReference type="PANTHER" id="PTHR39087:SF2">
    <property type="entry name" value="UPF0104 MEMBRANE PROTEIN MJ1595"/>
    <property type="match status" value="1"/>
</dbReference>
<feature type="transmembrane region" description="Helical" evidence="6">
    <location>
        <begin position="146"/>
        <end position="164"/>
    </location>
</feature>
<comment type="caution">
    <text evidence="7">The sequence shown here is derived from an EMBL/GenBank/DDBJ whole genome shotgun (WGS) entry which is preliminary data.</text>
</comment>
<keyword evidence="5 6" id="KW-0472">Membrane</keyword>
<accession>A0A438AIS6</accession>
<dbReference type="GO" id="GO:0005886">
    <property type="term" value="C:plasma membrane"/>
    <property type="evidence" value="ECO:0007669"/>
    <property type="project" value="UniProtKB-SubCell"/>
</dbReference>
<sequence length="346" mass="34959">MTRPVLSAADCVPASRAVFRRRRDVWVLAGTAVLLVIGLAGLARATGWQEIGAQLARLGPAEIAVLLGLSLINYLARGVRWHVLLGGAGLRLPLPISVLHFIAGLAMAVTPGRVGELVRLRWTATATGAPLDRAAPLALADRAGDLAAMALLLAACLGPAAGLAGGVAGGAPLAAGTATVAGALALAGLATRPEVLMALAAAGYRLTGRGARIFARGRRAARSAARLWRPRVLVPVLALGLVGWLAEAVGFHLLLHWLGAEIGLWQAAGIFVFATLAGGLTGAPGGIGGAEAAMIALLAAAGVPLDTALPATAIARIATLWFAVAIGVALFPLAEAHSRDGRHALV</sequence>
<feature type="transmembrane region" description="Helical" evidence="6">
    <location>
        <begin position="264"/>
        <end position="283"/>
    </location>
</feature>
<gene>
    <name evidence="7" type="ORF">EKE94_06305</name>
</gene>
<organism evidence="7 8">
    <name type="scientific">Mesobaculum littorinae</name>
    <dbReference type="NCBI Taxonomy" id="2486419"/>
    <lineage>
        <taxon>Bacteria</taxon>
        <taxon>Pseudomonadati</taxon>
        <taxon>Pseudomonadota</taxon>
        <taxon>Alphaproteobacteria</taxon>
        <taxon>Rhodobacterales</taxon>
        <taxon>Roseobacteraceae</taxon>
        <taxon>Mesobaculum</taxon>
    </lineage>
</organism>
<dbReference type="Proteomes" id="UP000285908">
    <property type="component" value="Unassembled WGS sequence"/>
</dbReference>
<feature type="transmembrane region" description="Helical" evidence="6">
    <location>
        <begin position="171"/>
        <end position="190"/>
    </location>
</feature>
<evidence type="ECO:0000256" key="4">
    <source>
        <dbReference type="ARBA" id="ARBA00022989"/>
    </source>
</evidence>
<feature type="transmembrane region" description="Helical" evidence="6">
    <location>
        <begin position="236"/>
        <end position="258"/>
    </location>
</feature>
<comment type="subcellular location">
    <subcellularLocation>
        <location evidence="1">Cell membrane</location>
        <topology evidence="1">Multi-pass membrane protein</topology>
    </subcellularLocation>
</comment>
<evidence type="ECO:0000256" key="3">
    <source>
        <dbReference type="ARBA" id="ARBA00022692"/>
    </source>
</evidence>
<evidence type="ECO:0000256" key="6">
    <source>
        <dbReference type="SAM" id="Phobius"/>
    </source>
</evidence>
<dbReference type="NCBIfam" id="TIGR00374">
    <property type="entry name" value="flippase-like domain"/>
    <property type="match status" value="1"/>
</dbReference>
<feature type="transmembrane region" description="Helical" evidence="6">
    <location>
        <begin position="55"/>
        <end position="76"/>
    </location>
</feature>
<name>A0A438AIS6_9RHOB</name>